<feature type="transmembrane region" description="Helical" evidence="1">
    <location>
        <begin position="6"/>
        <end position="27"/>
    </location>
</feature>
<dbReference type="AlphaFoldDB" id="A0A840HWH7"/>
<dbReference type="RefSeq" id="WP_281376835.1">
    <property type="nucleotide sequence ID" value="NZ_JACHOV010000010.1"/>
</dbReference>
<evidence type="ECO:0000256" key="1">
    <source>
        <dbReference type="SAM" id="Phobius"/>
    </source>
</evidence>
<sequence>MNHWLFIIAAYGLTFIGTGGVCLWAFVTMRRAEHRSRQIAREG</sequence>
<gene>
    <name evidence="2" type="ORF">HNQ99_002638</name>
</gene>
<name>A0A840HWH7_9SPHN</name>
<keyword evidence="1" id="KW-0472">Membrane</keyword>
<dbReference type="Proteomes" id="UP000575068">
    <property type="component" value="Unassembled WGS sequence"/>
</dbReference>
<accession>A0A840HWH7</accession>
<organism evidence="2 3">
    <name type="scientific">Rhizorhapis suberifaciens</name>
    <name type="common">corky root of lettuce</name>
    <dbReference type="NCBI Taxonomy" id="13656"/>
    <lineage>
        <taxon>Bacteria</taxon>
        <taxon>Pseudomonadati</taxon>
        <taxon>Pseudomonadota</taxon>
        <taxon>Alphaproteobacteria</taxon>
        <taxon>Sphingomonadales</taxon>
        <taxon>Sphingomonadaceae</taxon>
        <taxon>Rhizorhapis</taxon>
    </lineage>
</organism>
<evidence type="ECO:0000313" key="2">
    <source>
        <dbReference type="EMBL" id="MBB4642313.1"/>
    </source>
</evidence>
<keyword evidence="3" id="KW-1185">Reference proteome</keyword>
<evidence type="ECO:0008006" key="4">
    <source>
        <dbReference type="Google" id="ProtNLM"/>
    </source>
</evidence>
<keyword evidence="1" id="KW-0812">Transmembrane</keyword>
<comment type="caution">
    <text evidence="2">The sequence shown here is derived from an EMBL/GenBank/DDBJ whole genome shotgun (WGS) entry which is preliminary data.</text>
</comment>
<proteinExistence type="predicted"/>
<protein>
    <recommendedName>
        <fullName evidence="4">Heme exporter protein D</fullName>
    </recommendedName>
</protein>
<evidence type="ECO:0000313" key="3">
    <source>
        <dbReference type="Proteomes" id="UP000575068"/>
    </source>
</evidence>
<dbReference type="EMBL" id="JACHOV010000010">
    <property type="protein sequence ID" value="MBB4642313.1"/>
    <property type="molecule type" value="Genomic_DNA"/>
</dbReference>
<keyword evidence="1" id="KW-1133">Transmembrane helix</keyword>
<reference evidence="2 3" key="1">
    <citation type="submission" date="2020-08" db="EMBL/GenBank/DDBJ databases">
        <title>Genomic Encyclopedia of Type Strains, Phase IV (KMG-IV): sequencing the most valuable type-strain genomes for metagenomic binning, comparative biology and taxonomic classification.</title>
        <authorList>
            <person name="Goeker M."/>
        </authorList>
    </citation>
    <scope>NUCLEOTIDE SEQUENCE [LARGE SCALE GENOMIC DNA]</scope>
    <source>
        <strain evidence="2 3">DSM 7465</strain>
    </source>
</reference>